<protein>
    <recommendedName>
        <fullName evidence="3">Teneurin-like YD-shell domain-containing protein</fullName>
    </recommendedName>
</protein>
<dbReference type="PANTHER" id="PTHR32305">
    <property type="match status" value="1"/>
</dbReference>
<feature type="compositionally biased region" description="Polar residues" evidence="2">
    <location>
        <begin position="76"/>
        <end position="85"/>
    </location>
</feature>
<dbReference type="Proteomes" id="UP000321113">
    <property type="component" value="Unassembled WGS sequence"/>
</dbReference>
<evidence type="ECO:0000313" key="4">
    <source>
        <dbReference type="EMBL" id="GEM80776.1"/>
    </source>
</evidence>
<comment type="caution">
    <text evidence="4">The sequence shown here is derived from an EMBL/GenBank/DDBJ whole genome shotgun (WGS) entry which is preliminary data.</text>
</comment>
<proteinExistence type="predicted"/>
<dbReference type="Pfam" id="PF05593">
    <property type="entry name" value="RHS_repeat"/>
    <property type="match status" value="2"/>
</dbReference>
<evidence type="ECO:0000313" key="5">
    <source>
        <dbReference type="Proteomes" id="UP000321113"/>
    </source>
</evidence>
<gene>
    <name evidence="4" type="ORF">VSU01S_30210</name>
</gene>
<dbReference type="NCBIfam" id="TIGR03696">
    <property type="entry name" value="Rhs_assc_core"/>
    <property type="match status" value="1"/>
</dbReference>
<evidence type="ECO:0000256" key="2">
    <source>
        <dbReference type="SAM" id="MobiDB-lite"/>
    </source>
</evidence>
<dbReference type="InterPro" id="IPR022385">
    <property type="entry name" value="Rhs_assc_core"/>
</dbReference>
<sequence length="2088" mass="235649">MSECQGALSCDGGREPTIPDNDENDDNDNDKDNEDPDSEPDPVKEDADAIQTEVTDISTQTVDAASSAGIEADQNAAETETQTADSQDDNEQQQQQNTEQGLEGDDSDCPVELYSGCKITREQDYAHPLFSLTRQHRLNQGSAWSLGAGWHSALDSRILWGVDIDATSLIEANQAVVNQYQGIIDDIEASLAILETSFAGRIAFNEVSVQQKLAQAISELVSLRNIYVQKRERAQTSLDTLTRNNAQSEVYRQRNRYAADPYFSPEYEIGLHTIKWVTPQGARKLFSFDADSTAITAHSGHSARLEINDEGEYVVTDTQGVRYQYNVHGFLVVVIGNDGRRVNIKRDSKQQPVSLSDELGRSLRFSYADGRLSEMVDQEGRITRYSYQRGMLTDVVQFDGEQHSYQYDYQANPLALTLKSDGEGNSAHYIYRQQSGKTVVDTQIDASGNDFSYEYDFSNRITTVINRNGTRTRYQYNANNQIVSKVFEFDGSEVSNLYDNRGNLVAEYNELGEAFLYSYDDHGRLLSRTDPAGRRMDYARDEQGRVLTETNNAGAATHFNYDVDGRLETKTLADGSIIEEEWLDDLLIKRVDQQGNHTLFEYDDFGYPIRIERFGVNTLPEQSFIRHQKFDKIGRLLWVSEGSESTPESLWRTTRYEYLSEDGRSLSSPTRIVDPLGREAINRYDSNGLITFHQDFSGVKTYFSYTSRQRVTSKRVVMPSENGNSEYSTHYNYDAENNLVKVVLPHGAIWHYQYDARNRLIGSYLEGTEVSKAFDYDLAGRQISETDSTHHSSHWSYYSDGNIQSISNPLGNVTEHFYDDVGHLEAIYDNERSSYLVQYKRNELGHIVEAQDGNHSSAQYQVDSLGQVVSISVPNNGQVRIRNELNWRGLTVKQSDAAGGVFDNEYNAFGQVVRVTDSEGGIEEFAYDLLGRKVLHINKSGLIAQWRFEQQLNQLVVTQVESDSSRAVMELGNSRISIKTYDLLGRLLKYEDATGQEWLFQYNQQGLAASITAPDDVLIEREYNLAGNMISEIVTSSEGESRESYYTYDGNGRVITEQLPYYRLGVVNTYRYNELGQVTVFTLPDGSSHRFYYDLAGRRVSASNPLGYLESWQYDANDNIVGYTDQDGFIWAYDYNADNQLTYVVEPENSNGAATQYQYDVMGRLLATINPLGHRKSNILDSLGRVVGLTDAEGNTTHFQLDPAGRPVVIRNRLGEETSQSFDAFDQLVARTDSLGNTTQFKYDELGRLSIEIDALGGSQSWTYNYQNQVLTYTNQLSQVTEYQYADFGNLAQITQANGSVTKYQFNEANKLTRVTSPSGASRSFSYDELTRLSSFSNELDEQWHYDYDLAGQVSQVYQPEHNTDIQFHYDQRGNMTERQYHHQGSWVSERLNYDGLGRLASISSPELTEQYHYDATSRLIQVDNQQLGQSFQYEYNTVGKRTYSQSTSTEGVYYLHDAEGRVIQIERESSEGSRVFNLTYNQKGQVVQIDYPNHSRRTIAYDALGRITEVNIEQEEYKGNRWRGAWNSLEALKYRYDLAGNVIAQNRKSEFTDNDLWVYFEYDQVNRLVRADYPTQEDLEYEWDESGNLLHKKTKAHTYTYHYNLANQLIEMQGHRLPGFVCADASCEGDDEAEALNQAFEYEYDANGHLVIVRNGAAQQVYSHDALGRLKSVVNPDGSSVSYGYDARSRRVKSQRVYSASQKGNSSKKAQQNISTLQSYYDGRQEQGQWFTEGNEYSPFRSLTLLPRDDLPYGDVLHQKLYDLDSPLLAASGNKGSDIAHLYVHHDRLGSAIHSLDETGTTAMRLGYSPFGQTYRKHNDKTFWKINSGVNANKQLAQLMPYQYTGQYTESSTGLINLDARWYNPHTNRFVQPDYWNLKNTYLPIEIQHELIRATQLNTDMLLRDPSQQMAYGYVSGNPLFWIDPLGLAVLVLSEESTLGAGALVSSNSGFAVGIVNGDVRVHPYQRVQVEVMSSVEATTGLSAELVSGVDDPTTLAGTSIDGGLSVGLRSPIAAIGGSIDIDAHGDFTLGLNLKVGPSLSSPANVSSSYSETLVGPDLTETNYFDRAVSSFNKAFERTFIGNKLCY</sequence>
<keyword evidence="1" id="KW-0677">Repeat</keyword>
<organism evidence="4 5">
    <name type="scientific">Vibrio superstes NBRC 103154</name>
    <dbReference type="NCBI Taxonomy" id="1219062"/>
    <lineage>
        <taxon>Bacteria</taxon>
        <taxon>Pseudomonadati</taxon>
        <taxon>Pseudomonadota</taxon>
        <taxon>Gammaproteobacteria</taxon>
        <taxon>Vibrionales</taxon>
        <taxon>Vibrionaceae</taxon>
        <taxon>Vibrio</taxon>
    </lineage>
</organism>
<feature type="domain" description="Teneurin-like YD-shell" evidence="3">
    <location>
        <begin position="1533"/>
        <end position="1699"/>
    </location>
</feature>
<accession>A0A511QVH7</accession>
<evidence type="ECO:0000259" key="3">
    <source>
        <dbReference type="Pfam" id="PF25023"/>
    </source>
</evidence>
<dbReference type="InterPro" id="IPR006530">
    <property type="entry name" value="YD"/>
</dbReference>
<feature type="region of interest" description="Disordered" evidence="2">
    <location>
        <begin position="1"/>
        <end position="109"/>
    </location>
</feature>
<name>A0A511QVH7_9VIBR</name>
<dbReference type="NCBIfam" id="TIGR01643">
    <property type="entry name" value="YD_repeat_2x"/>
    <property type="match status" value="11"/>
</dbReference>
<feature type="domain" description="Teneurin-like YD-shell" evidence="3">
    <location>
        <begin position="979"/>
        <end position="1108"/>
    </location>
</feature>
<dbReference type="Gene3D" id="2.180.10.10">
    <property type="entry name" value="RHS repeat-associated core"/>
    <property type="match status" value="5"/>
</dbReference>
<dbReference type="InterPro" id="IPR031325">
    <property type="entry name" value="RHS_repeat"/>
</dbReference>
<dbReference type="InterPro" id="IPR056823">
    <property type="entry name" value="TEN-like_YD-shell"/>
</dbReference>
<feature type="domain" description="Teneurin-like YD-shell" evidence="3">
    <location>
        <begin position="514"/>
        <end position="764"/>
    </location>
</feature>
<feature type="domain" description="Teneurin-like YD-shell" evidence="3">
    <location>
        <begin position="1388"/>
        <end position="1514"/>
    </location>
</feature>
<keyword evidence="5" id="KW-1185">Reference proteome</keyword>
<dbReference type="EMBL" id="BJXK01000013">
    <property type="protein sequence ID" value="GEM80776.1"/>
    <property type="molecule type" value="Genomic_DNA"/>
</dbReference>
<dbReference type="Pfam" id="PF25023">
    <property type="entry name" value="TEN_YD-shell"/>
    <property type="match status" value="6"/>
</dbReference>
<feature type="domain" description="Teneurin-like YD-shell" evidence="3">
    <location>
        <begin position="1259"/>
        <end position="1381"/>
    </location>
</feature>
<dbReference type="PANTHER" id="PTHR32305:SF15">
    <property type="entry name" value="PROTEIN RHSA-RELATED"/>
    <property type="match status" value="1"/>
</dbReference>
<evidence type="ECO:0000256" key="1">
    <source>
        <dbReference type="ARBA" id="ARBA00022737"/>
    </source>
</evidence>
<feature type="compositionally biased region" description="Acidic residues" evidence="2">
    <location>
        <begin position="20"/>
        <end position="40"/>
    </location>
</feature>
<dbReference type="SUPFAM" id="SSF69304">
    <property type="entry name" value="Tricorn protease N-terminal domain"/>
    <property type="match status" value="1"/>
</dbReference>
<feature type="compositionally biased region" description="Polar residues" evidence="2">
    <location>
        <begin position="52"/>
        <end position="64"/>
    </location>
</feature>
<reference evidence="4 5" key="1">
    <citation type="submission" date="2019-07" db="EMBL/GenBank/DDBJ databases">
        <title>Whole genome shotgun sequence of Vibrio superstes NBRC 103154.</title>
        <authorList>
            <person name="Hosoyama A."/>
            <person name="Uohara A."/>
            <person name="Ohji S."/>
            <person name="Ichikawa N."/>
        </authorList>
    </citation>
    <scope>NUCLEOTIDE SEQUENCE [LARGE SCALE GENOMIC DNA]</scope>
    <source>
        <strain evidence="4 5">NBRC 103154</strain>
    </source>
</reference>
<dbReference type="Gene3D" id="3.90.930.1">
    <property type="match status" value="1"/>
</dbReference>
<dbReference type="InterPro" id="IPR050708">
    <property type="entry name" value="T6SS_VgrG/RHS"/>
</dbReference>
<feature type="domain" description="Teneurin-like YD-shell" evidence="3">
    <location>
        <begin position="315"/>
        <end position="410"/>
    </location>
</feature>